<evidence type="ECO:0000313" key="1">
    <source>
        <dbReference type="EMBL" id="KAF6213515.1"/>
    </source>
</evidence>
<keyword evidence="2" id="KW-1185">Reference proteome</keyword>
<name>A0A8S9Y0V6_APOLU</name>
<proteinExistence type="predicted"/>
<reference evidence="1" key="1">
    <citation type="journal article" date="2021" name="Mol. Ecol. Resour.">
        <title>Apolygus lucorum genome provides insights into omnivorousness and mesophyll feeding.</title>
        <authorList>
            <person name="Liu Y."/>
            <person name="Liu H."/>
            <person name="Wang H."/>
            <person name="Huang T."/>
            <person name="Liu B."/>
            <person name="Yang B."/>
            <person name="Yin L."/>
            <person name="Li B."/>
            <person name="Zhang Y."/>
            <person name="Zhang S."/>
            <person name="Jiang F."/>
            <person name="Zhang X."/>
            <person name="Ren Y."/>
            <person name="Wang B."/>
            <person name="Wang S."/>
            <person name="Lu Y."/>
            <person name="Wu K."/>
            <person name="Fan W."/>
            <person name="Wang G."/>
        </authorList>
    </citation>
    <scope>NUCLEOTIDE SEQUENCE</scope>
    <source>
        <strain evidence="1">12Hb</strain>
    </source>
</reference>
<accession>A0A8S9Y0V6</accession>
<dbReference type="EMBL" id="WIXP02000003">
    <property type="protein sequence ID" value="KAF6213515.1"/>
    <property type="molecule type" value="Genomic_DNA"/>
</dbReference>
<sequence>MLDNFKHFVGCYDGFKLVDYFPIETLENSPALFKPSIHSWCARRCGFGCSPLPTIFVQEIDFSLQISVACHDRRGA</sequence>
<protein>
    <submittedName>
        <fullName evidence="1">Uncharacterized protein</fullName>
    </submittedName>
</protein>
<organism evidence="1 2">
    <name type="scientific">Apolygus lucorum</name>
    <name type="common">Small green plant bug</name>
    <name type="synonym">Lygocoris lucorum</name>
    <dbReference type="NCBI Taxonomy" id="248454"/>
    <lineage>
        <taxon>Eukaryota</taxon>
        <taxon>Metazoa</taxon>
        <taxon>Ecdysozoa</taxon>
        <taxon>Arthropoda</taxon>
        <taxon>Hexapoda</taxon>
        <taxon>Insecta</taxon>
        <taxon>Pterygota</taxon>
        <taxon>Neoptera</taxon>
        <taxon>Paraneoptera</taxon>
        <taxon>Hemiptera</taxon>
        <taxon>Heteroptera</taxon>
        <taxon>Panheteroptera</taxon>
        <taxon>Cimicomorpha</taxon>
        <taxon>Miridae</taxon>
        <taxon>Mirini</taxon>
        <taxon>Apolygus</taxon>
    </lineage>
</organism>
<evidence type="ECO:0000313" key="2">
    <source>
        <dbReference type="Proteomes" id="UP000466442"/>
    </source>
</evidence>
<dbReference type="AlphaFoldDB" id="A0A8S9Y0V6"/>
<dbReference type="Proteomes" id="UP000466442">
    <property type="component" value="Unassembled WGS sequence"/>
</dbReference>
<comment type="caution">
    <text evidence="1">The sequence shown here is derived from an EMBL/GenBank/DDBJ whole genome shotgun (WGS) entry which is preliminary data.</text>
</comment>
<gene>
    <name evidence="1" type="ORF">GE061_011235</name>
</gene>